<keyword evidence="2" id="KW-0810">Translation regulation</keyword>
<dbReference type="EMBL" id="JBHLWB010000007">
    <property type="protein sequence ID" value="MFC0309377.1"/>
    <property type="molecule type" value="Genomic_DNA"/>
</dbReference>
<gene>
    <name evidence="5" type="primary">yciH</name>
    <name evidence="5" type="ORF">ACFFHK_06605</name>
</gene>
<dbReference type="SUPFAM" id="SSF55159">
    <property type="entry name" value="eIF1-like"/>
    <property type="match status" value="1"/>
</dbReference>
<dbReference type="InterPro" id="IPR050318">
    <property type="entry name" value="DENR/SUI1_TIF"/>
</dbReference>
<dbReference type="PANTHER" id="PTHR12789">
    <property type="entry name" value="DENSITY-REGULATED PROTEIN HOMOLOG"/>
    <property type="match status" value="1"/>
</dbReference>
<dbReference type="Proteomes" id="UP001589767">
    <property type="component" value="Unassembled WGS sequence"/>
</dbReference>
<comment type="caution">
    <text evidence="5">The sequence shown here is derived from an EMBL/GenBank/DDBJ whole genome shotgun (WGS) entry which is preliminary data.</text>
</comment>
<comment type="similarity">
    <text evidence="1">Belongs to the SUI1 family.</text>
</comment>
<dbReference type="CDD" id="cd11567">
    <property type="entry name" value="YciH_like"/>
    <property type="match status" value="1"/>
</dbReference>
<dbReference type="PIRSF" id="PIRSF037511">
    <property type="entry name" value="Transl_init_SUI1_pro"/>
    <property type="match status" value="1"/>
</dbReference>
<reference evidence="5 6" key="1">
    <citation type="submission" date="2024-09" db="EMBL/GenBank/DDBJ databases">
        <authorList>
            <person name="Sun Q."/>
            <person name="Mori K."/>
        </authorList>
    </citation>
    <scope>NUCLEOTIDE SEQUENCE [LARGE SCALE GENOMIC DNA]</scope>
    <source>
        <strain evidence="5 6">CCM 7539</strain>
    </source>
</reference>
<keyword evidence="6" id="KW-1185">Reference proteome</keyword>
<dbReference type="Pfam" id="PF01253">
    <property type="entry name" value="SUI1"/>
    <property type="match status" value="1"/>
</dbReference>
<accession>A0ABV6H1F4</accession>
<dbReference type="InterPro" id="IPR001950">
    <property type="entry name" value="SUI1"/>
</dbReference>
<dbReference type="PANTHER" id="PTHR12789:SF0">
    <property type="entry name" value="DENSITY-REGULATED PROTEIN"/>
    <property type="match status" value="1"/>
</dbReference>
<evidence type="ECO:0000313" key="5">
    <source>
        <dbReference type="EMBL" id="MFC0309377.1"/>
    </source>
</evidence>
<evidence type="ECO:0000256" key="3">
    <source>
        <dbReference type="ARBA" id="ARBA00022917"/>
    </source>
</evidence>
<evidence type="ECO:0000256" key="2">
    <source>
        <dbReference type="ARBA" id="ARBA00022845"/>
    </source>
</evidence>
<name>A0ABV6H1F4_9PAST</name>
<dbReference type="Gene3D" id="3.30.780.10">
    <property type="entry name" value="SUI1-like domain"/>
    <property type="match status" value="1"/>
</dbReference>
<keyword evidence="3" id="KW-0648">Protein biosynthesis</keyword>
<feature type="domain" description="SUI1" evidence="4">
    <location>
        <begin position="32"/>
        <end position="98"/>
    </location>
</feature>
<dbReference type="InterPro" id="IPR005872">
    <property type="entry name" value="SUI1_arc_bac"/>
</dbReference>
<dbReference type="PROSITE" id="PS50296">
    <property type="entry name" value="SUI1"/>
    <property type="match status" value="1"/>
</dbReference>
<dbReference type="NCBIfam" id="TIGR01158">
    <property type="entry name" value="SUI1_rel"/>
    <property type="match status" value="1"/>
</dbReference>
<dbReference type="RefSeq" id="WP_382370778.1">
    <property type="nucleotide sequence ID" value="NZ_JBHLWB010000007.1"/>
</dbReference>
<dbReference type="NCBIfam" id="NF006536">
    <property type="entry name" value="PRK09019.1"/>
    <property type="match status" value="1"/>
</dbReference>
<protein>
    <submittedName>
        <fullName evidence="5">Stress response translation initiation inhibitor YciH</fullName>
    </submittedName>
</protein>
<evidence type="ECO:0000256" key="1">
    <source>
        <dbReference type="ARBA" id="ARBA00005422"/>
    </source>
</evidence>
<organism evidence="5 6">
    <name type="scientific">Gallibacterium trehalosifermentans</name>
    <dbReference type="NCBI Taxonomy" id="516935"/>
    <lineage>
        <taxon>Bacteria</taxon>
        <taxon>Pseudomonadati</taxon>
        <taxon>Pseudomonadota</taxon>
        <taxon>Gammaproteobacteria</taxon>
        <taxon>Pasteurellales</taxon>
        <taxon>Pasteurellaceae</taxon>
        <taxon>Gallibacterium</taxon>
    </lineage>
</organism>
<evidence type="ECO:0000313" key="6">
    <source>
        <dbReference type="Proteomes" id="UP001589767"/>
    </source>
</evidence>
<proteinExistence type="inferred from homology"/>
<sequence length="106" mass="11427">MSDSQLVYSTELGRIKPEKTTIPPPKSDGIVRIQRQTSGRKGKGVCVITGLDLDNTALTQLASELKKRCGCGGSVKNNTIEIQGENRELIKQLLESKGFKVKLAGG</sequence>
<dbReference type="InterPro" id="IPR036877">
    <property type="entry name" value="SUI1_dom_sf"/>
</dbReference>
<evidence type="ECO:0000259" key="4">
    <source>
        <dbReference type="PROSITE" id="PS50296"/>
    </source>
</evidence>